<sequence length="150" mass="16134">MPTNILHTAQAKSIGGRDGHIESDDNVLRLELTMPRHLGGRNREDATNPEQLFAAGYAACFGNAVIHIARQAKVNVGTISIDAKVDLFMNDEQLPTLGVTLHANLPGLDQARAEELVAQAHQTCPYSRATRGNIDVQLTVTTDAEVPAQA</sequence>
<dbReference type="SUPFAM" id="SSF82784">
    <property type="entry name" value="OsmC-like"/>
    <property type="match status" value="1"/>
</dbReference>
<keyword evidence="3" id="KW-1185">Reference proteome</keyword>
<evidence type="ECO:0000256" key="1">
    <source>
        <dbReference type="ARBA" id="ARBA00007378"/>
    </source>
</evidence>
<gene>
    <name evidence="2" type="ORF">FNT36_23695</name>
</gene>
<comment type="similarity">
    <text evidence="1">Belongs to the OsmC/Ohr family.</text>
</comment>
<evidence type="ECO:0000313" key="2">
    <source>
        <dbReference type="EMBL" id="TVT37403.1"/>
    </source>
</evidence>
<dbReference type="OrthoDB" id="9797508at2"/>
<proteinExistence type="inferred from homology"/>
<reference evidence="2 3" key="1">
    <citation type="submission" date="2019-07" db="EMBL/GenBank/DDBJ databases">
        <title>Hymenobacter sp. straun FUR1 Genome sequencing and assembly.</title>
        <authorList>
            <person name="Chhetri G."/>
        </authorList>
    </citation>
    <scope>NUCLEOTIDE SEQUENCE [LARGE SCALE GENOMIC DNA]</scope>
    <source>
        <strain evidence="2 3">Fur1</strain>
    </source>
</reference>
<dbReference type="NCBIfam" id="TIGR03561">
    <property type="entry name" value="organ_hyd_perox"/>
    <property type="match status" value="1"/>
</dbReference>
<protein>
    <submittedName>
        <fullName evidence="2">Organic hydroperoxide resistance protein</fullName>
    </submittedName>
</protein>
<accession>A0A558BLN9</accession>
<name>A0A558BLN9_9BACT</name>
<dbReference type="InterPro" id="IPR036102">
    <property type="entry name" value="OsmC/Ohrsf"/>
</dbReference>
<dbReference type="EMBL" id="VMRJ01000007">
    <property type="protein sequence ID" value="TVT37403.1"/>
    <property type="molecule type" value="Genomic_DNA"/>
</dbReference>
<dbReference type="Gene3D" id="3.30.300.20">
    <property type="match status" value="1"/>
</dbReference>
<dbReference type="RefSeq" id="WP_144852934.1">
    <property type="nucleotide sequence ID" value="NZ_VMRJ01000007.1"/>
</dbReference>
<dbReference type="Proteomes" id="UP000317624">
    <property type="component" value="Unassembled WGS sequence"/>
</dbReference>
<dbReference type="InterPro" id="IPR019953">
    <property type="entry name" value="OHR"/>
</dbReference>
<dbReference type="Gene3D" id="2.20.25.10">
    <property type="match status" value="1"/>
</dbReference>
<dbReference type="AlphaFoldDB" id="A0A558BLN9"/>
<dbReference type="PANTHER" id="PTHR33797:SF2">
    <property type="entry name" value="ORGANIC HYDROPEROXIDE RESISTANCE PROTEIN-LIKE"/>
    <property type="match status" value="1"/>
</dbReference>
<comment type="caution">
    <text evidence="2">The sequence shown here is derived from an EMBL/GenBank/DDBJ whole genome shotgun (WGS) entry which is preliminary data.</text>
</comment>
<evidence type="ECO:0000313" key="3">
    <source>
        <dbReference type="Proteomes" id="UP000317624"/>
    </source>
</evidence>
<dbReference type="PANTHER" id="PTHR33797">
    <property type="entry name" value="ORGANIC HYDROPEROXIDE RESISTANCE PROTEIN-LIKE"/>
    <property type="match status" value="1"/>
</dbReference>
<dbReference type="Pfam" id="PF02566">
    <property type="entry name" value="OsmC"/>
    <property type="match status" value="1"/>
</dbReference>
<organism evidence="2 3">
    <name type="scientific">Hymenobacter setariae</name>
    <dbReference type="NCBI Taxonomy" id="2594794"/>
    <lineage>
        <taxon>Bacteria</taxon>
        <taxon>Pseudomonadati</taxon>
        <taxon>Bacteroidota</taxon>
        <taxon>Cytophagia</taxon>
        <taxon>Cytophagales</taxon>
        <taxon>Hymenobacteraceae</taxon>
        <taxon>Hymenobacter</taxon>
    </lineage>
</organism>
<dbReference type="InterPro" id="IPR003718">
    <property type="entry name" value="OsmC/Ohr_fam"/>
</dbReference>
<dbReference type="InterPro" id="IPR015946">
    <property type="entry name" value="KH_dom-like_a/b"/>
</dbReference>
<dbReference type="GO" id="GO:0006979">
    <property type="term" value="P:response to oxidative stress"/>
    <property type="evidence" value="ECO:0007669"/>
    <property type="project" value="InterPro"/>
</dbReference>